<evidence type="ECO:0000256" key="7">
    <source>
        <dbReference type="SAM" id="Phobius"/>
    </source>
</evidence>
<dbReference type="EMBL" id="CACVKT020002748">
    <property type="protein sequence ID" value="CAC5379790.1"/>
    <property type="molecule type" value="Genomic_DNA"/>
</dbReference>
<reference evidence="8 9" key="1">
    <citation type="submission" date="2020-06" db="EMBL/GenBank/DDBJ databases">
        <authorList>
            <person name="Li R."/>
            <person name="Bekaert M."/>
        </authorList>
    </citation>
    <scope>NUCLEOTIDE SEQUENCE [LARGE SCALE GENOMIC DNA]</scope>
    <source>
        <strain evidence="9">wild</strain>
    </source>
</reference>
<dbReference type="Pfam" id="PF04505">
    <property type="entry name" value="CD225"/>
    <property type="match status" value="1"/>
</dbReference>
<evidence type="ECO:0000313" key="8">
    <source>
        <dbReference type="EMBL" id="CAC5379790.1"/>
    </source>
</evidence>
<evidence type="ECO:0000256" key="2">
    <source>
        <dbReference type="ARBA" id="ARBA00006843"/>
    </source>
</evidence>
<dbReference type="GO" id="GO:0016020">
    <property type="term" value="C:membrane"/>
    <property type="evidence" value="ECO:0007669"/>
    <property type="project" value="UniProtKB-SubCell"/>
</dbReference>
<keyword evidence="4 7" id="KW-1133">Transmembrane helix</keyword>
<feature type="transmembrane region" description="Helical" evidence="7">
    <location>
        <begin position="242"/>
        <end position="261"/>
    </location>
</feature>
<feature type="compositionally biased region" description="Polar residues" evidence="6">
    <location>
        <begin position="99"/>
        <end position="113"/>
    </location>
</feature>
<name>A0A6J8B8Z1_MYTCO</name>
<gene>
    <name evidence="8" type="ORF">MCOR_15811</name>
</gene>
<evidence type="ECO:0000256" key="4">
    <source>
        <dbReference type="ARBA" id="ARBA00022989"/>
    </source>
</evidence>
<dbReference type="InterPro" id="IPR007593">
    <property type="entry name" value="CD225/Dispanin_fam"/>
</dbReference>
<dbReference type="AlphaFoldDB" id="A0A6J8B8Z1"/>
<protein>
    <submittedName>
        <fullName evidence="8">Uncharacterized protein</fullName>
    </submittedName>
</protein>
<keyword evidence="9" id="KW-1185">Reference proteome</keyword>
<evidence type="ECO:0000256" key="3">
    <source>
        <dbReference type="ARBA" id="ARBA00022692"/>
    </source>
</evidence>
<evidence type="ECO:0000256" key="5">
    <source>
        <dbReference type="ARBA" id="ARBA00023136"/>
    </source>
</evidence>
<dbReference type="Proteomes" id="UP000507470">
    <property type="component" value="Unassembled WGS sequence"/>
</dbReference>
<accession>A0A6J8B8Z1</accession>
<dbReference type="OrthoDB" id="6287564at2759"/>
<sequence length="281" mass="31487">MSPVHRSRFHNFTLQLVTITTPSAGQVNESQISFYTNWKHREKYSINMATNFNHDVPTLDDKDDGGNIQPHLGSFPFKEPSSLEHINPGFVSDDHDNIEYNNQTSSTLNNKGQRSSDDDSRVNSIENGDVSDTASYPVMYSTGGHSSVVQEQVVIKKLDGSKVIQTEQCCDYTQSYKKKQKPLRKERILRLKILSIIAIIVYFPLGIPAAYFAFSIKKEFDAGIVRGNIDKAQKYAGRAEKLVIFAIIFAVLTAVLVFALVDRLSGNNDGYVPTHRILPGR</sequence>
<feature type="region of interest" description="Disordered" evidence="6">
    <location>
        <begin position="57"/>
        <end position="130"/>
    </location>
</feature>
<comment type="similarity">
    <text evidence="2">Belongs to the CD225/Dispanin family.</text>
</comment>
<proteinExistence type="inferred from homology"/>
<organism evidence="8 9">
    <name type="scientific">Mytilus coruscus</name>
    <name type="common">Sea mussel</name>
    <dbReference type="NCBI Taxonomy" id="42192"/>
    <lineage>
        <taxon>Eukaryota</taxon>
        <taxon>Metazoa</taxon>
        <taxon>Spiralia</taxon>
        <taxon>Lophotrochozoa</taxon>
        <taxon>Mollusca</taxon>
        <taxon>Bivalvia</taxon>
        <taxon>Autobranchia</taxon>
        <taxon>Pteriomorphia</taxon>
        <taxon>Mytilida</taxon>
        <taxon>Mytiloidea</taxon>
        <taxon>Mytilidae</taxon>
        <taxon>Mytilinae</taxon>
        <taxon>Mytilus</taxon>
    </lineage>
</organism>
<evidence type="ECO:0000256" key="1">
    <source>
        <dbReference type="ARBA" id="ARBA00004370"/>
    </source>
</evidence>
<evidence type="ECO:0000313" key="9">
    <source>
        <dbReference type="Proteomes" id="UP000507470"/>
    </source>
</evidence>
<feature type="transmembrane region" description="Helical" evidence="7">
    <location>
        <begin position="193"/>
        <end position="214"/>
    </location>
</feature>
<comment type="subcellular location">
    <subcellularLocation>
        <location evidence="1">Membrane</location>
    </subcellularLocation>
</comment>
<evidence type="ECO:0000256" key="6">
    <source>
        <dbReference type="SAM" id="MobiDB-lite"/>
    </source>
</evidence>
<keyword evidence="5 7" id="KW-0472">Membrane</keyword>
<keyword evidence="3 7" id="KW-0812">Transmembrane</keyword>